<reference evidence="2 3" key="1">
    <citation type="journal article" date="2016" name="DNA Res.">
        <title>The draft genome of MD-2 pineapple using hybrid error correction of long reads.</title>
        <authorList>
            <person name="Redwan R.M."/>
            <person name="Saidin A."/>
            <person name="Kumar S.V."/>
        </authorList>
    </citation>
    <scope>NUCLEOTIDE SEQUENCE [LARGE SCALE GENOMIC DNA]</scope>
    <source>
        <strain evidence="3">cv. MD2</strain>
        <tissue evidence="2">Leaf</tissue>
    </source>
</reference>
<dbReference type="AlphaFoldDB" id="A0A199W100"/>
<dbReference type="InterPro" id="IPR044203">
    <property type="entry name" value="GlbO/GLB3-like"/>
</dbReference>
<sequence length="63" mass="6868">MQSLQQKTSEWSGVAPSDAFAIDETNLFKALGGYEGLHCFHNGEPSNPHKEGIVVEYSGVSRD</sequence>
<evidence type="ECO:0000313" key="2">
    <source>
        <dbReference type="EMBL" id="OAY82893.1"/>
    </source>
</evidence>
<keyword evidence="1" id="KW-0561">Oxygen transport</keyword>
<name>A0A199W100_ANACO</name>
<dbReference type="PANTHER" id="PTHR47366:SF1">
    <property type="entry name" value="TWO-ON-TWO HEMOGLOBIN-3"/>
    <property type="match status" value="1"/>
</dbReference>
<dbReference type="Proteomes" id="UP000092600">
    <property type="component" value="Unassembled WGS sequence"/>
</dbReference>
<dbReference type="GO" id="GO:0019825">
    <property type="term" value="F:oxygen binding"/>
    <property type="evidence" value="ECO:0007669"/>
    <property type="project" value="InterPro"/>
</dbReference>
<dbReference type="InterPro" id="IPR012292">
    <property type="entry name" value="Globin/Proto"/>
</dbReference>
<dbReference type="GO" id="GO:0005344">
    <property type="term" value="F:oxygen carrier activity"/>
    <property type="evidence" value="ECO:0007669"/>
    <property type="project" value="UniProtKB-KW"/>
</dbReference>
<accession>A0A199W100</accession>
<gene>
    <name evidence="2" type="ORF">ACMD2_25492</name>
</gene>
<comment type="caution">
    <text evidence="2">The sequence shown here is derived from an EMBL/GenBank/DDBJ whole genome shotgun (WGS) entry which is preliminary data.</text>
</comment>
<dbReference type="Gene3D" id="1.10.490.10">
    <property type="entry name" value="Globins"/>
    <property type="match status" value="1"/>
</dbReference>
<dbReference type="EMBL" id="LSRQ01000431">
    <property type="protein sequence ID" value="OAY82893.1"/>
    <property type="molecule type" value="Genomic_DNA"/>
</dbReference>
<protein>
    <submittedName>
        <fullName evidence="2">Uncharacterized protein</fullName>
    </submittedName>
</protein>
<dbReference type="PANTHER" id="PTHR47366">
    <property type="entry name" value="TWO-ON-TWO HEMOGLOBIN-3"/>
    <property type="match status" value="1"/>
</dbReference>
<keyword evidence="1" id="KW-0813">Transport</keyword>
<dbReference type="GO" id="GO:0020037">
    <property type="term" value="F:heme binding"/>
    <property type="evidence" value="ECO:0007669"/>
    <property type="project" value="InterPro"/>
</dbReference>
<evidence type="ECO:0000256" key="1">
    <source>
        <dbReference type="ARBA" id="ARBA00022621"/>
    </source>
</evidence>
<evidence type="ECO:0000313" key="3">
    <source>
        <dbReference type="Proteomes" id="UP000092600"/>
    </source>
</evidence>
<proteinExistence type="predicted"/>
<organism evidence="2 3">
    <name type="scientific">Ananas comosus</name>
    <name type="common">Pineapple</name>
    <name type="synonym">Ananas ananas</name>
    <dbReference type="NCBI Taxonomy" id="4615"/>
    <lineage>
        <taxon>Eukaryota</taxon>
        <taxon>Viridiplantae</taxon>
        <taxon>Streptophyta</taxon>
        <taxon>Embryophyta</taxon>
        <taxon>Tracheophyta</taxon>
        <taxon>Spermatophyta</taxon>
        <taxon>Magnoliopsida</taxon>
        <taxon>Liliopsida</taxon>
        <taxon>Poales</taxon>
        <taxon>Bromeliaceae</taxon>
        <taxon>Bromelioideae</taxon>
        <taxon>Ananas</taxon>
    </lineage>
</organism>
<dbReference type="STRING" id="4615.A0A199W100"/>